<comment type="similarity">
    <text evidence="1">Belongs to the peptidase A1 family.</text>
</comment>
<accession>A0A835CAZ7</accession>
<dbReference type="EMBL" id="JAAIUW010000004">
    <property type="protein sequence ID" value="KAF7836474.1"/>
    <property type="molecule type" value="Genomic_DNA"/>
</dbReference>
<feature type="domain" description="Peptidase A1" evidence="6">
    <location>
        <begin position="4"/>
        <end position="314"/>
    </location>
</feature>
<evidence type="ECO:0000256" key="5">
    <source>
        <dbReference type="ARBA" id="ARBA00023180"/>
    </source>
</evidence>
<dbReference type="PROSITE" id="PS51767">
    <property type="entry name" value="PEPTIDASE_A1"/>
    <property type="match status" value="1"/>
</dbReference>
<keyword evidence="4" id="KW-0378">Hydrolase</keyword>
<dbReference type="InterPro" id="IPR039291">
    <property type="entry name" value="At5g17165-like"/>
</dbReference>
<dbReference type="CDD" id="cd05476">
    <property type="entry name" value="pepsin_A_like_plant"/>
    <property type="match status" value="1"/>
</dbReference>
<comment type="caution">
    <text evidence="7">The sequence shown here is derived from an EMBL/GenBank/DDBJ whole genome shotgun (WGS) entry which is preliminary data.</text>
</comment>
<dbReference type="PANTHER" id="PTHR47967:SF39">
    <property type="entry name" value="ASPARTYL PROTEASE FAMILY PROTEIN, PUTATIVE-RELATED"/>
    <property type="match status" value="1"/>
</dbReference>
<protein>
    <submittedName>
        <fullName evidence="7">Aspartic proteinase CDR1-like</fullName>
    </submittedName>
</protein>
<organism evidence="7 8">
    <name type="scientific">Senna tora</name>
    <dbReference type="NCBI Taxonomy" id="362788"/>
    <lineage>
        <taxon>Eukaryota</taxon>
        <taxon>Viridiplantae</taxon>
        <taxon>Streptophyta</taxon>
        <taxon>Embryophyta</taxon>
        <taxon>Tracheophyta</taxon>
        <taxon>Spermatophyta</taxon>
        <taxon>Magnoliopsida</taxon>
        <taxon>eudicotyledons</taxon>
        <taxon>Gunneridae</taxon>
        <taxon>Pentapetalae</taxon>
        <taxon>rosids</taxon>
        <taxon>fabids</taxon>
        <taxon>Fabales</taxon>
        <taxon>Fabaceae</taxon>
        <taxon>Caesalpinioideae</taxon>
        <taxon>Cassia clade</taxon>
        <taxon>Senna</taxon>
    </lineage>
</organism>
<dbReference type="InterPro" id="IPR021109">
    <property type="entry name" value="Peptidase_aspartic_dom_sf"/>
</dbReference>
<keyword evidence="2" id="KW-0645">Protease</keyword>
<evidence type="ECO:0000313" key="7">
    <source>
        <dbReference type="EMBL" id="KAF7836474.1"/>
    </source>
</evidence>
<dbReference type="Proteomes" id="UP000634136">
    <property type="component" value="Unassembled WGS sequence"/>
</dbReference>
<dbReference type="FunFam" id="2.40.70.10:FF:000031">
    <property type="entry name" value="Aspartyl protease AED1"/>
    <property type="match status" value="1"/>
</dbReference>
<dbReference type="Pfam" id="PF14541">
    <property type="entry name" value="TAXi_C"/>
    <property type="match status" value="1"/>
</dbReference>
<dbReference type="GO" id="GO:0005576">
    <property type="term" value="C:extracellular region"/>
    <property type="evidence" value="ECO:0007669"/>
    <property type="project" value="TreeGrafter"/>
</dbReference>
<evidence type="ECO:0000256" key="3">
    <source>
        <dbReference type="ARBA" id="ARBA00022750"/>
    </source>
</evidence>
<dbReference type="InterPro" id="IPR051708">
    <property type="entry name" value="Plant_Aspart_Prot_A1"/>
</dbReference>
<evidence type="ECO:0000256" key="1">
    <source>
        <dbReference type="ARBA" id="ARBA00007447"/>
    </source>
</evidence>
<dbReference type="Gene3D" id="2.40.70.10">
    <property type="entry name" value="Acid Proteases"/>
    <property type="match status" value="2"/>
</dbReference>
<evidence type="ECO:0000256" key="4">
    <source>
        <dbReference type="ARBA" id="ARBA00022801"/>
    </source>
</evidence>
<sequence>MGHYLMRPSLGTPPVDIHLIADTGSDLIWTQCLPCDNCYTQSNPMFDPHRSSTYTPLSCTSPLCHVLDDPSARACPFCNYTYAYASTSVTRGVLSKEKLSFNDAVSFDGVVFGCGHNDTGSFNDREMGIMGLGGGPLSLVSQLGSSFGLNNGLDGAVSTPLVPKEDKTYYYVTLKGISVGPTYLPFNARGSISEGNMFIDSGTPPTILPQDLYDRVVGEVRRQVTSMKPIEDDPELGAQLCYRTEKNIDGPNLKAHFEGGDVELGPIQTFVPPKDGVFCFGMTNTSSEVGVYGNFAQSNYLIGRATYSSHYDKNLDEISPTVVPEDVIQAAHSDKYWAPHPQTGVFGPPTDHISPSTTARGGDRSFYSAPTAGAGTTSVLEEKAWFRHTGLEDLEKPHFLP</sequence>
<dbReference type="AlphaFoldDB" id="A0A835CAZ7"/>
<dbReference type="Pfam" id="PF14543">
    <property type="entry name" value="TAXi_N"/>
    <property type="match status" value="1"/>
</dbReference>
<keyword evidence="3" id="KW-0064">Aspartyl protease</keyword>
<proteinExistence type="inferred from homology"/>
<keyword evidence="5" id="KW-0325">Glycoprotein</keyword>
<evidence type="ECO:0000259" key="6">
    <source>
        <dbReference type="PROSITE" id="PS51767"/>
    </source>
</evidence>
<dbReference type="Pfam" id="PF22272">
    <property type="entry name" value="LEA_3b"/>
    <property type="match status" value="1"/>
</dbReference>
<dbReference type="InterPro" id="IPR032799">
    <property type="entry name" value="TAXi_C"/>
</dbReference>
<name>A0A835CAZ7_9FABA</name>
<dbReference type="GO" id="GO:0006508">
    <property type="term" value="P:proteolysis"/>
    <property type="evidence" value="ECO:0007669"/>
    <property type="project" value="UniProtKB-KW"/>
</dbReference>
<evidence type="ECO:0000256" key="2">
    <source>
        <dbReference type="ARBA" id="ARBA00022670"/>
    </source>
</evidence>
<dbReference type="InterPro" id="IPR034161">
    <property type="entry name" value="Pepsin-like_plant"/>
</dbReference>
<keyword evidence="8" id="KW-1185">Reference proteome</keyword>
<dbReference type="InterPro" id="IPR032861">
    <property type="entry name" value="TAXi_N"/>
</dbReference>
<gene>
    <name evidence="7" type="ORF">G2W53_011333</name>
</gene>
<dbReference type="PANTHER" id="PTHR47967">
    <property type="entry name" value="OS07G0603500 PROTEIN-RELATED"/>
    <property type="match status" value="1"/>
</dbReference>
<dbReference type="OrthoDB" id="2747330at2759"/>
<dbReference type="InterPro" id="IPR033121">
    <property type="entry name" value="PEPTIDASE_A1"/>
</dbReference>
<dbReference type="GO" id="GO:0004190">
    <property type="term" value="F:aspartic-type endopeptidase activity"/>
    <property type="evidence" value="ECO:0007669"/>
    <property type="project" value="UniProtKB-KW"/>
</dbReference>
<dbReference type="SUPFAM" id="SSF50630">
    <property type="entry name" value="Acid proteases"/>
    <property type="match status" value="1"/>
</dbReference>
<reference evidence="7" key="1">
    <citation type="submission" date="2020-09" db="EMBL/GenBank/DDBJ databases">
        <title>Genome-Enabled Discovery of Anthraquinone Biosynthesis in Senna tora.</title>
        <authorList>
            <person name="Kang S.-H."/>
            <person name="Pandey R.P."/>
            <person name="Lee C.-M."/>
            <person name="Sim J.-S."/>
            <person name="Jeong J.-T."/>
            <person name="Choi B.-S."/>
            <person name="Jung M."/>
            <person name="Ginzburg D."/>
            <person name="Zhao K."/>
            <person name="Won S.Y."/>
            <person name="Oh T.-J."/>
            <person name="Yu Y."/>
            <person name="Kim N.-H."/>
            <person name="Lee O.R."/>
            <person name="Lee T.-H."/>
            <person name="Bashyal P."/>
            <person name="Kim T.-S."/>
            <person name="Lee W.-H."/>
            <person name="Kawkins C."/>
            <person name="Kim C.-K."/>
            <person name="Kim J.S."/>
            <person name="Ahn B.O."/>
            <person name="Rhee S.Y."/>
            <person name="Sohng J.K."/>
        </authorList>
    </citation>
    <scope>NUCLEOTIDE SEQUENCE</scope>
    <source>
        <tissue evidence="7">Leaf</tissue>
    </source>
</reference>
<evidence type="ECO:0000313" key="8">
    <source>
        <dbReference type="Proteomes" id="UP000634136"/>
    </source>
</evidence>